<evidence type="ECO:0000256" key="1">
    <source>
        <dbReference type="SAM" id="Phobius"/>
    </source>
</evidence>
<dbReference type="EMBL" id="NIDE01000014">
    <property type="protein sequence ID" value="OWK38486.1"/>
    <property type="molecule type" value="Genomic_DNA"/>
</dbReference>
<dbReference type="Proteomes" id="UP000214646">
    <property type="component" value="Unassembled WGS sequence"/>
</dbReference>
<dbReference type="InterPro" id="IPR002559">
    <property type="entry name" value="Transposase_11"/>
</dbReference>
<protein>
    <recommendedName>
        <fullName evidence="2">Transposase IS4-like domain-containing protein</fullName>
    </recommendedName>
</protein>
<dbReference type="GO" id="GO:0003677">
    <property type="term" value="F:DNA binding"/>
    <property type="evidence" value="ECO:0007669"/>
    <property type="project" value="InterPro"/>
</dbReference>
<reference evidence="8" key="1">
    <citation type="submission" date="2017-06" db="EMBL/GenBank/DDBJ databases">
        <title>Genome analysis of Fimbriiglobus ruber SP5, the first member of the order Planctomycetales with confirmed chitinolytic capability.</title>
        <authorList>
            <person name="Ravin N.V."/>
            <person name="Rakitin A.L."/>
            <person name="Ivanova A.A."/>
            <person name="Beletsky A.V."/>
            <person name="Kulichevskaya I.S."/>
            <person name="Mardanov A.V."/>
            <person name="Dedysh S.N."/>
        </authorList>
    </citation>
    <scope>NUCLEOTIDE SEQUENCE [LARGE SCALE GENOMIC DNA]</scope>
    <source>
        <strain evidence="8">SP5</strain>
    </source>
</reference>
<evidence type="ECO:0000313" key="8">
    <source>
        <dbReference type="Proteomes" id="UP000214646"/>
    </source>
</evidence>
<dbReference type="EMBL" id="NIDE01000002">
    <property type="protein sequence ID" value="OWK45413.1"/>
    <property type="molecule type" value="Genomic_DNA"/>
</dbReference>
<feature type="transmembrane region" description="Helical" evidence="1">
    <location>
        <begin position="20"/>
        <end position="44"/>
    </location>
</feature>
<accession>A0A225DDE0</accession>
<dbReference type="Pfam" id="PF01609">
    <property type="entry name" value="DDE_Tnp_1"/>
    <property type="match status" value="1"/>
</dbReference>
<dbReference type="EMBL" id="NIDE01000002">
    <property type="protein sequence ID" value="OWK45628.1"/>
    <property type="molecule type" value="Genomic_DNA"/>
</dbReference>
<evidence type="ECO:0000313" key="4">
    <source>
        <dbReference type="EMBL" id="OWK38486.1"/>
    </source>
</evidence>
<keyword evidence="1" id="KW-1133">Transmembrane helix</keyword>
<gene>
    <name evidence="6" type="ORF">FRUB_01744</name>
    <name evidence="7" type="ORF">FRUB_01959</name>
    <name evidence="5" type="ORF">FRUB_04042</name>
    <name evidence="4" type="ORF">FRUB_07606</name>
    <name evidence="3" type="ORF">FRUB_10011</name>
</gene>
<name>A0A225DDE0_9BACT</name>
<sequence>MSPRVIPNEVFAAAAEHCQTVFAFGDAVVCTAAMLWTVLVWAAARTASLSRAVHRLYPGTHDQTFWNLLRVHLPRQVPALERRLNRLLRLPALLPRLAGRAVTLAVDYHAIPYYGAPKKSARQLRRGKPDRGTTKFHTYATVCVVVAGWRYTLALTWVRAKETPTDVLERLWAEVAASGIVCKTALLDRYFFTVPVMAWLQDHNLPFIIPVVMRGRKPKRGRKAKGMRACRNWKAGSYPYTHRAGKDAVDIRLVVTYKSYRRHRTKTRHTKKLFFATWKVRLSPVDVRETYRTRFGIEASYRQLNHSRARTSSRDPLYRLLLVGLSLFLRNVWQWLVGTARPSKTHGRKANRPVAASTPPRYQDILDDFSEYLFQQSQHPNPPSHAS</sequence>
<keyword evidence="1" id="KW-0812">Transmembrane</keyword>
<dbReference type="EMBL" id="NIDE01000005">
    <property type="protein sequence ID" value="OWK41964.1"/>
    <property type="molecule type" value="Genomic_DNA"/>
</dbReference>
<dbReference type="EMBL" id="NIDE01000019">
    <property type="protein sequence ID" value="OWK35169.1"/>
    <property type="molecule type" value="Genomic_DNA"/>
</dbReference>
<dbReference type="AlphaFoldDB" id="A0A225DDE0"/>
<evidence type="ECO:0000313" key="7">
    <source>
        <dbReference type="EMBL" id="OWK45628.1"/>
    </source>
</evidence>
<dbReference type="PANTHER" id="PTHR33252:SF2">
    <property type="entry name" value="TRANSPOSASE IS4-LIKE DOMAIN-CONTAINING PROTEIN"/>
    <property type="match status" value="1"/>
</dbReference>
<comment type="caution">
    <text evidence="3">The sequence shown here is derived from an EMBL/GenBank/DDBJ whole genome shotgun (WGS) entry which is preliminary data.</text>
</comment>
<feature type="domain" description="Transposase IS4-like" evidence="2">
    <location>
        <begin position="103"/>
        <end position="312"/>
    </location>
</feature>
<dbReference type="GO" id="GO:0004803">
    <property type="term" value="F:transposase activity"/>
    <property type="evidence" value="ECO:0007669"/>
    <property type="project" value="InterPro"/>
</dbReference>
<reference evidence="3" key="2">
    <citation type="journal article" date="2018" name="Appl. Environ. Microbiol.">
        <title>Genome Analysis of Fimbriiglobus ruber SP5(T), a Planctomycete with Confirmed Chitinolytic Capability.</title>
        <authorList>
            <person name="Ravin N.V."/>
            <person name="Rakitin A.L."/>
            <person name="Ivanova A.A."/>
            <person name="Beletsky A.V."/>
            <person name="Kulichevskaya I.S."/>
            <person name="Mardanov A.V."/>
            <person name="Dedysh S.N."/>
        </authorList>
    </citation>
    <scope>NUCLEOTIDE SEQUENCE</scope>
    <source>
        <strain evidence="3">SP5</strain>
    </source>
</reference>
<keyword evidence="8" id="KW-1185">Reference proteome</keyword>
<evidence type="ECO:0000313" key="3">
    <source>
        <dbReference type="EMBL" id="OWK35169.1"/>
    </source>
</evidence>
<dbReference type="GO" id="GO:0006313">
    <property type="term" value="P:DNA transposition"/>
    <property type="evidence" value="ECO:0007669"/>
    <property type="project" value="InterPro"/>
</dbReference>
<organism evidence="3 8">
    <name type="scientific">Fimbriiglobus ruber</name>
    <dbReference type="NCBI Taxonomy" id="1908690"/>
    <lineage>
        <taxon>Bacteria</taxon>
        <taxon>Pseudomonadati</taxon>
        <taxon>Planctomycetota</taxon>
        <taxon>Planctomycetia</taxon>
        <taxon>Gemmatales</taxon>
        <taxon>Gemmataceae</taxon>
        <taxon>Fimbriiglobus</taxon>
    </lineage>
</organism>
<keyword evidence="1" id="KW-0472">Membrane</keyword>
<evidence type="ECO:0000259" key="2">
    <source>
        <dbReference type="Pfam" id="PF01609"/>
    </source>
</evidence>
<proteinExistence type="predicted"/>
<evidence type="ECO:0000313" key="5">
    <source>
        <dbReference type="EMBL" id="OWK41964.1"/>
    </source>
</evidence>
<evidence type="ECO:0000313" key="6">
    <source>
        <dbReference type="EMBL" id="OWK45413.1"/>
    </source>
</evidence>
<dbReference type="PANTHER" id="PTHR33252">
    <property type="entry name" value="THIRD ORF IN TRANSPOSON ISC1160"/>
    <property type="match status" value="1"/>
</dbReference>